<comment type="caution">
    <text evidence="1">The sequence shown here is derived from an EMBL/GenBank/DDBJ whole genome shotgun (WGS) entry which is preliminary data.</text>
</comment>
<dbReference type="Proteomes" id="UP000175989">
    <property type="component" value="Unassembled WGS sequence"/>
</dbReference>
<proteinExistence type="predicted"/>
<sequence length="101" mass="11766">MKIYNIEMPPDFTFPDLDTHTRAEIDALHAAMLRDKAEADALVERRRAEGYAIPTHEEMIGRMRCDHRPARAPTLNIAALRELPPRMQAIFAYLYRHDITY</sequence>
<name>A0A1E7WGA1_9BURK</name>
<keyword evidence="2" id="KW-1185">Reference proteome</keyword>
<organism evidence="1 2">
    <name type="scientific">Duganella phyllosphaerae</name>
    <dbReference type="NCBI Taxonomy" id="762836"/>
    <lineage>
        <taxon>Bacteria</taxon>
        <taxon>Pseudomonadati</taxon>
        <taxon>Pseudomonadota</taxon>
        <taxon>Betaproteobacteria</taxon>
        <taxon>Burkholderiales</taxon>
        <taxon>Oxalobacteraceae</taxon>
        <taxon>Telluria group</taxon>
        <taxon>Duganella</taxon>
    </lineage>
</organism>
<gene>
    <name evidence="1" type="ORF">DUPY_35630</name>
</gene>
<dbReference type="PATRIC" id="fig|762836.4.peg.3671"/>
<accession>A0A1E7WGA1</accession>
<evidence type="ECO:0000313" key="2">
    <source>
        <dbReference type="Proteomes" id="UP000175989"/>
    </source>
</evidence>
<dbReference type="EMBL" id="LROM01000097">
    <property type="protein sequence ID" value="OEZ97521.1"/>
    <property type="molecule type" value="Genomic_DNA"/>
</dbReference>
<dbReference type="AlphaFoldDB" id="A0A1E7WGA1"/>
<protein>
    <submittedName>
        <fullName evidence="1">Uncharacterized protein</fullName>
    </submittedName>
</protein>
<dbReference type="OrthoDB" id="8781288at2"/>
<dbReference type="RefSeq" id="WP_141749594.1">
    <property type="nucleotide sequence ID" value="NZ_LROM01000097.1"/>
</dbReference>
<reference evidence="2" key="1">
    <citation type="journal article" date="2016" name="Front. Microbiol.">
        <title>Molecular Keys to the Janthinobacterium and Duganella spp. Interaction with the Plant Pathogen Fusarium graminearum.</title>
        <authorList>
            <person name="Haack F.S."/>
            <person name="Poehlein A."/>
            <person name="Kroger C."/>
            <person name="Voigt C.A."/>
            <person name="Piepenbring M."/>
            <person name="Bode H.B."/>
            <person name="Daniel R."/>
            <person name="Schafer W."/>
            <person name="Streit W.R."/>
        </authorList>
    </citation>
    <scope>NUCLEOTIDE SEQUENCE [LARGE SCALE GENOMIC DNA]</scope>
    <source>
        <strain evidence="2">T54</strain>
    </source>
</reference>
<evidence type="ECO:0000313" key="1">
    <source>
        <dbReference type="EMBL" id="OEZ97521.1"/>
    </source>
</evidence>